<evidence type="ECO:0000313" key="2">
    <source>
        <dbReference type="EMBL" id="VAX32065.1"/>
    </source>
</evidence>
<dbReference type="PROSITE" id="PS51257">
    <property type="entry name" value="PROKAR_LIPOPROTEIN"/>
    <property type="match status" value="1"/>
</dbReference>
<name>A0A3B1DK54_9ZZZZ</name>
<dbReference type="PANTHER" id="PTHR23150">
    <property type="entry name" value="SULFATASE MODIFYING FACTOR 1, 2"/>
    <property type="match status" value="1"/>
</dbReference>
<dbReference type="SUPFAM" id="SSF56436">
    <property type="entry name" value="C-type lectin-like"/>
    <property type="match status" value="1"/>
</dbReference>
<dbReference type="Pfam" id="PF03781">
    <property type="entry name" value="FGE-sulfatase"/>
    <property type="match status" value="1"/>
</dbReference>
<accession>A0A3B1DK54</accession>
<dbReference type="AlphaFoldDB" id="A0A3B1DK54"/>
<sequence length="242" mass="28086">MKGFSHVVLLVWSCLFIFSCDSHEVEQIPVQLPKGVNVPEGMVYIPAGEFVMGHRDDPLTEGGRKFSTDAYFIDKYEVSRGDYQAFKTRESFDPKWARFPVVLVTHQDASDYCQKIKKRLPTEKEWEKAARGEDSRKWPWGQYQEHPNNGFSGFQPEPVDKREGWMSPYGLYGMGHNVWEWVADWYAYKGQPSAEKNKFKVLRGGLIQTHLSIKFSATYFRNWIEPTAAYNFIGFRCARDVS</sequence>
<feature type="domain" description="Sulfatase-modifying factor enzyme-like" evidence="1">
    <location>
        <begin position="40"/>
        <end position="239"/>
    </location>
</feature>
<dbReference type="InterPro" id="IPR042095">
    <property type="entry name" value="SUMF_sf"/>
</dbReference>
<dbReference type="PANTHER" id="PTHR23150:SF19">
    <property type="entry name" value="FORMYLGLYCINE-GENERATING ENZYME"/>
    <property type="match status" value="1"/>
</dbReference>
<gene>
    <name evidence="2" type="ORF">MNBD_NITROSPINAE05-428</name>
</gene>
<organism evidence="2">
    <name type="scientific">hydrothermal vent metagenome</name>
    <dbReference type="NCBI Taxonomy" id="652676"/>
    <lineage>
        <taxon>unclassified sequences</taxon>
        <taxon>metagenomes</taxon>
        <taxon>ecological metagenomes</taxon>
    </lineage>
</organism>
<proteinExistence type="predicted"/>
<protein>
    <recommendedName>
        <fullName evidence="1">Sulfatase-modifying factor enzyme-like domain-containing protein</fullName>
    </recommendedName>
</protein>
<dbReference type="InterPro" id="IPR051043">
    <property type="entry name" value="Sulfatase_Mod_Factor_Kinase"/>
</dbReference>
<dbReference type="InterPro" id="IPR016187">
    <property type="entry name" value="CTDL_fold"/>
</dbReference>
<dbReference type="EMBL" id="UOGG01000184">
    <property type="protein sequence ID" value="VAX32065.1"/>
    <property type="molecule type" value="Genomic_DNA"/>
</dbReference>
<evidence type="ECO:0000259" key="1">
    <source>
        <dbReference type="Pfam" id="PF03781"/>
    </source>
</evidence>
<reference evidence="2" key="1">
    <citation type="submission" date="2018-06" db="EMBL/GenBank/DDBJ databases">
        <authorList>
            <person name="Zhirakovskaya E."/>
        </authorList>
    </citation>
    <scope>NUCLEOTIDE SEQUENCE</scope>
</reference>
<dbReference type="InterPro" id="IPR005532">
    <property type="entry name" value="SUMF_dom"/>
</dbReference>
<dbReference type="Gene3D" id="3.90.1580.10">
    <property type="entry name" value="paralog of FGE (formylglycine-generating enzyme)"/>
    <property type="match status" value="1"/>
</dbReference>